<evidence type="ECO:0000313" key="10">
    <source>
        <dbReference type="Proteomes" id="UP000281245"/>
    </source>
</evidence>
<dbReference type="Pfam" id="PF02893">
    <property type="entry name" value="GRAM"/>
    <property type="match status" value="1"/>
</dbReference>
<evidence type="ECO:0000256" key="6">
    <source>
        <dbReference type="SAM" id="MobiDB-lite"/>
    </source>
</evidence>
<gene>
    <name evidence="9" type="ORF">D0869_00014</name>
</gene>
<sequence length="1287" mass="137020">MPTTEHNTASPRRTLSKLRRNKGVANASTNSLASGSADGDDSSEGGLRVSMDAALEKVRGRARRKSADERRGSDDTTSRRLSGLISRKKPASKRERQGLERNLSAPSGEDSLSISGNRSEGSLLDSGRSSQFTDDDSEHPGFPQAITLLDLATPSHTQLLFAASQSGARVNSKSQTGNLLDHPLSPHPSHSGLLTLSSPEISAQARPSTSIDGASNSPVNVSTADIPQIVEPSDEQSLPDQLPASRGASPVEKLRGAFTLSKKGSLETDKDSAKSSSSATGGFGGLFRPKSRRNSVNEQTVEEHSRDEASVVEPEFTASEKGYIQDTREKASDIPGTPRSQPRRGRINTASLPATPENLVGTPSTLVTPPTPTDPHSDAPTFSESQVAAPKVASSPHRPLNSVESIRHRRAQSANLPSRLSNSIPAPLTPTIEESKTPGGTLTQPANASGFFSSFFSAAQKAADQLSNNINSGIGGAQGKSKAAAGGQAADVVVESNQEKDSQGTDVADTGSKSPAVETLGKGELNLSHLGISEGQDASPMTSAVDLPQQDQAAPNGGSTQRAEEEAAARAVSVAYEKPVHNAVSQATGRPMSVTSQDRLTLAGDQTPPRSTGDGDGLRRSGSVRSRLSGRRRHRASSATTGTHHTAATNGAIAAALQSSASTLAIPNTNPVGGGHRMTGFAVASSKRNKDFHALFRSVPEDDYLIEDYSAALQRDILLHGRLYVSEGHICFSSNILGWVTNLVISFDEVVSVEKRNTAIVFPNAIAIQTLHAKNTFASFVARDSTYELLIGIWKISHPNLKSSLNGVTVENAAQGDKTEVVDAAEEDEGASAEGSEDEVYDEDDEDDVGSFSDAVAPSIGGSDAEGAPLSRKTSAVPVGAMTQQNGIGGARVIEAVDMAAAPAPAGAVDFPGPATHVPTECTDTAEHYDRPITDATVPAPLGKVYSLMFGPASGNFMKKWLVEDQKSRELNYADDKFGLDNDHKSITFDYIKPLNGSIGPKQTKCITTNTLLAFDLERAVTIDCSTQTPDVPSGNVFTTKTRYCLMWAPGNATRLVATCTIEWTGKSWLKGPIEKGANDGQIDYVNSLIASLKAAVSSKPSAKGGLKKGRRKVKKGTANDDAVAAKESPIAEKKRAHWGMLEPLHQILEPLHALLRPFINSQVVIAVLFALLIYTWVIPPRAGTGVGMPGYSTPQGLAAYEELWRREESELWDWLEDRVGLDHMYAPENAVKQDRQKVLNAKGMGRRLEDESMNEHQMDEAVRTTEERLSALKEAMARRRAKRQEV</sequence>
<dbReference type="InterPro" id="IPR051482">
    <property type="entry name" value="Cholesterol_transport"/>
</dbReference>
<feature type="region of interest" description="Disordered" evidence="6">
    <location>
        <begin position="548"/>
        <end position="647"/>
    </location>
</feature>
<evidence type="ECO:0000256" key="3">
    <source>
        <dbReference type="ARBA" id="ARBA00022692"/>
    </source>
</evidence>
<evidence type="ECO:0000256" key="1">
    <source>
        <dbReference type="ARBA" id="ARBA00004167"/>
    </source>
</evidence>
<evidence type="ECO:0000313" key="9">
    <source>
        <dbReference type="EMBL" id="RMX90527.1"/>
    </source>
</evidence>
<evidence type="ECO:0000256" key="2">
    <source>
        <dbReference type="ARBA" id="ARBA00006582"/>
    </source>
</evidence>
<feature type="region of interest" description="Disordered" evidence="6">
    <location>
        <begin position="488"/>
        <end position="518"/>
    </location>
</feature>
<dbReference type="GO" id="GO:0005739">
    <property type="term" value="C:mitochondrion"/>
    <property type="evidence" value="ECO:0007669"/>
    <property type="project" value="TreeGrafter"/>
</dbReference>
<feature type="compositionally biased region" description="Basic and acidic residues" evidence="6">
    <location>
        <begin position="264"/>
        <end position="273"/>
    </location>
</feature>
<dbReference type="InterPro" id="IPR011993">
    <property type="entry name" value="PH-like_dom_sf"/>
</dbReference>
<name>A0A3M6XI82_HORWE</name>
<feature type="compositionally biased region" description="Polar residues" evidence="6">
    <location>
        <begin position="549"/>
        <end position="561"/>
    </location>
</feature>
<dbReference type="CDD" id="cd13220">
    <property type="entry name" value="PH-GRAM_GRAMDC"/>
    <property type="match status" value="1"/>
</dbReference>
<evidence type="ECO:0000259" key="8">
    <source>
        <dbReference type="PROSITE" id="PS51778"/>
    </source>
</evidence>
<feature type="transmembrane region" description="Helical" evidence="7">
    <location>
        <begin position="1159"/>
        <end position="1179"/>
    </location>
</feature>
<comment type="similarity">
    <text evidence="2">Belongs to the YSP2 family.</text>
</comment>
<evidence type="ECO:0000256" key="5">
    <source>
        <dbReference type="ARBA" id="ARBA00023136"/>
    </source>
</evidence>
<feature type="domain" description="VASt" evidence="8">
    <location>
        <begin position="929"/>
        <end position="1101"/>
    </location>
</feature>
<dbReference type="Pfam" id="PF16016">
    <property type="entry name" value="VASt"/>
    <property type="match status" value="1"/>
</dbReference>
<dbReference type="VEuPathDB" id="FungiDB:BTJ68_11709"/>
<dbReference type="EMBL" id="QWIJ01000001">
    <property type="protein sequence ID" value="RMX90527.1"/>
    <property type="molecule type" value="Genomic_DNA"/>
</dbReference>
<feature type="compositionally biased region" description="Polar residues" evidence="6">
    <location>
        <begin position="110"/>
        <end position="120"/>
    </location>
</feature>
<dbReference type="PANTHER" id="PTHR23319">
    <property type="entry name" value="GRAM DOMAIN CONTAINING 1B, ISOFORM E"/>
    <property type="match status" value="1"/>
</dbReference>
<dbReference type="GO" id="GO:0140268">
    <property type="term" value="C:endoplasmic reticulum-plasma membrane contact site"/>
    <property type="evidence" value="ECO:0007669"/>
    <property type="project" value="TreeGrafter"/>
</dbReference>
<feature type="compositionally biased region" description="Polar residues" evidence="6">
    <location>
        <begin position="1"/>
        <end position="13"/>
    </location>
</feature>
<protein>
    <recommendedName>
        <fullName evidence="8">VASt domain-containing protein</fullName>
    </recommendedName>
</protein>
<keyword evidence="5 7" id="KW-0472">Membrane</keyword>
<dbReference type="GO" id="GO:0005789">
    <property type="term" value="C:endoplasmic reticulum membrane"/>
    <property type="evidence" value="ECO:0007669"/>
    <property type="project" value="TreeGrafter"/>
</dbReference>
<dbReference type="Gene3D" id="2.30.29.30">
    <property type="entry name" value="Pleckstrin-homology domain (PH domain)/Phosphotyrosine-binding domain (PTB)"/>
    <property type="match status" value="1"/>
</dbReference>
<dbReference type="GO" id="GO:0032366">
    <property type="term" value="P:intracellular sterol transport"/>
    <property type="evidence" value="ECO:0007669"/>
    <property type="project" value="TreeGrafter"/>
</dbReference>
<keyword evidence="3 7" id="KW-0812">Transmembrane</keyword>
<feature type="compositionally biased region" description="Polar residues" evidence="6">
    <location>
        <begin position="192"/>
        <end position="225"/>
    </location>
</feature>
<feature type="region of interest" description="Disordered" evidence="6">
    <location>
        <begin position="172"/>
        <end position="445"/>
    </location>
</feature>
<feature type="compositionally biased region" description="Basic and acidic residues" evidence="6">
    <location>
        <begin position="54"/>
        <end position="78"/>
    </location>
</feature>
<dbReference type="InterPro" id="IPR031968">
    <property type="entry name" value="VASt"/>
</dbReference>
<evidence type="ECO:0000256" key="4">
    <source>
        <dbReference type="ARBA" id="ARBA00022989"/>
    </source>
</evidence>
<dbReference type="GO" id="GO:0005886">
    <property type="term" value="C:plasma membrane"/>
    <property type="evidence" value="ECO:0007669"/>
    <property type="project" value="TreeGrafter"/>
</dbReference>
<accession>A0A3M6XI82</accession>
<feature type="compositionally biased region" description="Acidic residues" evidence="6">
    <location>
        <begin position="824"/>
        <end position="849"/>
    </location>
</feature>
<dbReference type="InterPro" id="IPR004182">
    <property type="entry name" value="GRAM"/>
</dbReference>
<dbReference type="GO" id="GO:0120015">
    <property type="term" value="F:sterol transfer activity"/>
    <property type="evidence" value="ECO:0007669"/>
    <property type="project" value="TreeGrafter"/>
</dbReference>
<feature type="compositionally biased region" description="Polar residues" evidence="6">
    <location>
        <begin position="412"/>
        <end position="424"/>
    </location>
</feature>
<feature type="region of interest" description="Disordered" evidence="6">
    <location>
        <begin position="1"/>
        <end position="141"/>
    </location>
</feature>
<comment type="caution">
    <text evidence="9">The sequence shown here is derived from an EMBL/GenBank/DDBJ whole genome shotgun (WGS) entry which is preliminary data.</text>
</comment>
<dbReference type="PANTHER" id="PTHR23319:SF4">
    <property type="entry name" value="GRAM DOMAIN CONTAINING 1B, ISOFORM E"/>
    <property type="match status" value="1"/>
</dbReference>
<dbReference type="GO" id="GO:0032934">
    <property type="term" value="F:sterol binding"/>
    <property type="evidence" value="ECO:0007669"/>
    <property type="project" value="TreeGrafter"/>
</dbReference>
<feature type="compositionally biased region" description="Low complexity" evidence="6">
    <location>
        <begin position="637"/>
        <end position="647"/>
    </location>
</feature>
<proteinExistence type="inferred from homology"/>
<reference evidence="9 10" key="1">
    <citation type="journal article" date="2018" name="BMC Genomics">
        <title>Genomic evidence for intraspecific hybridization in a clonal and extremely halotolerant yeast.</title>
        <authorList>
            <person name="Gostincar C."/>
            <person name="Stajich J.E."/>
            <person name="Zupancic J."/>
            <person name="Zalar P."/>
            <person name="Gunde-Cimerman N."/>
        </authorList>
    </citation>
    <scope>NUCLEOTIDE SEQUENCE [LARGE SCALE GENOMIC DNA]</scope>
    <source>
        <strain evidence="9 10">EXF-6656</strain>
    </source>
</reference>
<dbReference type="GO" id="GO:0032541">
    <property type="term" value="C:cortical endoplasmic reticulum"/>
    <property type="evidence" value="ECO:0007669"/>
    <property type="project" value="TreeGrafter"/>
</dbReference>
<evidence type="ECO:0000256" key="7">
    <source>
        <dbReference type="SAM" id="Phobius"/>
    </source>
</evidence>
<dbReference type="PROSITE" id="PS51778">
    <property type="entry name" value="VAST"/>
    <property type="match status" value="1"/>
</dbReference>
<keyword evidence="4 7" id="KW-1133">Transmembrane helix</keyword>
<comment type="subcellular location">
    <subcellularLocation>
        <location evidence="1">Membrane</location>
        <topology evidence="1">Single-pass membrane protein</topology>
    </subcellularLocation>
</comment>
<dbReference type="OrthoDB" id="2162691at2759"/>
<feature type="compositionally biased region" description="Polar residues" evidence="6">
    <location>
        <begin position="583"/>
        <end position="599"/>
    </location>
</feature>
<organism evidence="9 10">
    <name type="scientific">Hortaea werneckii</name>
    <name type="common">Black yeast</name>
    <name type="synonym">Cladosporium werneckii</name>
    <dbReference type="NCBI Taxonomy" id="91943"/>
    <lineage>
        <taxon>Eukaryota</taxon>
        <taxon>Fungi</taxon>
        <taxon>Dikarya</taxon>
        <taxon>Ascomycota</taxon>
        <taxon>Pezizomycotina</taxon>
        <taxon>Dothideomycetes</taxon>
        <taxon>Dothideomycetidae</taxon>
        <taxon>Mycosphaerellales</taxon>
        <taxon>Teratosphaeriaceae</taxon>
        <taxon>Hortaea</taxon>
    </lineage>
</organism>
<feature type="region of interest" description="Disordered" evidence="6">
    <location>
        <begin position="824"/>
        <end position="874"/>
    </location>
</feature>
<dbReference type="SMART" id="SM00568">
    <property type="entry name" value="GRAM"/>
    <property type="match status" value="1"/>
</dbReference>
<dbReference type="Proteomes" id="UP000281245">
    <property type="component" value="Unassembled WGS sequence"/>
</dbReference>